<accession>A0A060H7W2</accession>
<organism evidence="2 3">
    <name type="scientific">Xylella fastidiosa subsp. sandyi Ann-1</name>
    <dbReference type="NCBI Taxonomy" id="155920"/>
    <lineage>
        <taxon>Bacteria</taxon>
        <taxon>Pseudomonadati</taxon>
        <taxon>Pseudomonadota</taxon>
        <taxon>Gammaproteobacteria</taxon>
        <taxon>Lysobacterales</taxon>
        <taxon>Lysobacteraceae</taxon>
        <taxon>Xylella</taxon>
    </lineage>
</organism>
<evidence type="ECO:0000256" key="1">
    <source>
        <dbReference type="SAM" id="MobiDB-lite"/>
    </source>
</evidence>
<protein>
    <submittedName>
        <fullName evidence="2">Uncharacterized protein</fullName>
    </submittedName>
</protein>
<dbReference type="Proteomes" id="UP000027215">
    <property type="component" value="Chromosome"/>
</dbReference>
<dbReference type="KEGG" id="xfs:D934_13530"/>
<dbReference type="HOGENOM" id="CLU_1377645_0_0_6"/>
<evidence type="ECO:0000313" key="3">
    <source>
        <dbReference type="Proteomes" id="UP000027215"/>
    </source>
</evidence>
<name>A0A060H7W2_XYLFS</name>
<proteinExistence type="predicted"/>
<reference evidence="2 3" key="1">
    <citation type="submission" date="2013-08" db="EMBL/GenBank/DDBJ databases">
        <authorList>
            <person name="Stouthamer R."/>
            <person name="Nunney L."/>
        </authorList>
    </citation>
    <scope>NUCLEOTIDE SEQUENCE [LARGE SCALE GENOMIC DNA]</scope>
    <source>
        <strain evidence="3">ann-1</strain>
    </source>
</reference>
<feature type="region of interest" description="Disordered" evidence="1">
    <location>
        <begin position="171"/>
        <end position="198"/>
    </location>
</feature>
<evidence type="ECO:0000313" key="2">
    <source>
        <dbReference type="EMBL" id="AIC11693.1"/>
    </source>
</evidence>
<dbReference type="AlphaFoldDB" id="A0A060H7W2"/>
<dbReference type="EMBL" id="CP006696">
    <property type="protein sequence ID" value="AIC11693.1"/>
    <property type="molecule type" value="Genomic_DNA"/>
</dbReference>
<gene>
    <name evidence="2" type="ORF">D934_13530</name>
</gene>
<sequence>MRGHEFEEEFAAAAKPLDRMSKNGVETYAGYVAYVAGGGIANPQFNGVGCNVLEDEALAIGGPQGHAGTGSGRELNGDLATADNLDQGEVGNARWNTVATGGVVAAAVTRFQAHAGEFQIGLGNTGNGRIGLLGGQEKTVAGGVQARCWCQWCFEHFEDVLWGGTVVSKGRDDAEGGRHHKDQQCGAEVSTGEHSDCP</sequence>